<keyword evidence="2" id="KW-0378">Hydrolase</keyword>
<comment type="caution">
    <text evidence="2">The sequence shown here is derived from an EMBL/GenBank/DDBJ whole genome shotgun (WGS) entry which is preliminary data.</text>
</comment>
<dbReference type="RefSeq" id="WP_379653404.1">
    <property type="nucleotide sequence ID" value="NZ_JBHTMB010000331.1"/>
</dbReference>
<dbReference type="PANTHER" id="PTHR46438">
    <property type="entry name" value="ALPHA/BETA-HYDROLASES SUPERFAMILY PROTEIN"/>
    <property type="match status" value="1"/>
</dbReference>
<proteinExistence type="predicted"/>
<evidence type="ECO:0000313" key="2">
    <source>
        <dbReference type="EMBL" id="MFD1238066.1"/>
    </source>
</evidence>
<dbReference type="GO" id="GO:0016787">
    <property type="term" value="F:hydrolase activity"/>
    <property type="evidence" value="ECO:0007669"/>
    <property type="project" value="UniProtKB-KW"/>
</dbReference>
<sequence length="276" mass="30126">MTTSTTPEIGQTLDVNGIRTNFHDSGSGSPLLLLHGSGAGVTAWANWSRLIPAFAERHRVVAPDIVGFGYTITPEGFDYVPKEWVAHVVGLLDALGIEKTSIVGNSFGGGLALWLATAYPDRVDRVVLMGSAGVSFPVTDGLDAAWGYEPSLENMNRMIDYFLYDRSIVSADLAEIRYKASLRPGVQESFAAMFPRPLQEASDRLTVPEASLRELPHRALVVHGRQDQVVPLSCSLRIAELIPNADLHVFNKCGHWTQIERAADFVGLVTHFLAQD</sequence>
<dbReference type="EMBL" id="JBHTMB010000331">
    <property type="protein sequence ID" value="MFD1238066.1"/>
    <property type="molecule type" value="Genomic_DNA"/>
</dbReference>
<dbReference type="SUPFAM" id="SSF53474">
    <property type="entry name" value="alpha/beta-Hydrolases"/>
    <property type="match status" value="1"/>
</dbReference>
<dbReference type="Gene3D" id="3.40.50.1820">
    <property type="entry name" value="alpha/beta hydrolase"/>
    <property type="match status" value="1"/>
</dbReference>
<accession>A0ABW3VSE8</accession>
<reference evidence="3" key="1">
    <citation type="journal article" date="2019" name="Int. J. Syst. Evol. Microbiol.">
        <title>The Global Catalogue of Microorganisms (GCM) 10K type strain sequencing project: providing services to taxonomists for standard genome sequencing and annotation.</title>
        <authorList>
            <consortium name="The Broad Institute Genomics Platform"/>
            <consortium name="The Broad Institute Genome Sequencing Center for Infectious Disease"/>
            <person name="Wu L."/>
            <person name="Ma J."/>
        </authorList>
    </citation>
    <scope>NUCLEOTIDE SEQUENCE [LARGE SCALE GENOMIC DNA]</scope>
    <source>
        <strain evidence="3">CCUG 49018</strain>
    </source>
</reference>
<dbReference type="Pfam" id="PF00561">
    <property type="entry name" value="Abhydrolase_1"/>
    <property type="match status" value="1"/>
</dbReference>
<dbReference type="InterPro" id="IPR029058">
    <property type="entry name" value="AB_hydrolase_fold"/>
</dbReference>
<organism evidence="2 3">
    <name type="scientific">Pseudonocardia benzenivorans</name>
    <dbReference type="NCBI Taxonomy" id="228005"/>
    <lineage>
        <taxon>Bacteria</taxon>
        <taxon>Bacillati</taxon>
        <taxon>Actinomycetota</taxon>
        <taxon>Actinomycetes</taxon>
        <taxon>Pseudonocardiales</taxon>
        <taxon>Pseudonocardiaceae</taxon>
        <taxon>Pseudonocardia</taxon>
    </lineage>
</organism>
<name>A0ABW3VSE8_9PSEU</name>
<dbReference type="PRINTS" id="PR00111">
    <property type="entry name" value="ABHYDROLASE"/>
</dbReference>
<feature type="domain" description="AB hydrolase-1" evidence="1">
    <location>
        <begin position="30"/>
        <end position="261"/>
    </location>
</feature>
<evidence type="ECO:0000313" key="3">
    <source>
        <dbReference type="Proteomes" id="UP001597182"/>
    </source>
</evidence>
<gene>
    <name evidence="2" type="ORF">ACFQ34_32715</name>
</gene>
<dbReference type="PANTHER" id="PTHR46438:SF11">
    <property type="entry name" value="LIPASE-RELATED"/>
    <property type="match status" value="1"/>
</dbReference>
<dbReference type="InterPro" id="IPR000073">
    <property type="entry name" value="AB_hydrolase_1"/>
</dbReference>
<keyword evidence="3" id="KW-1185">Reference proteome</keyword>
<dbReference type="Proteomes" id="UP001597182">
    <property type="component" value="Unassembled WGS sequence"/>
</dbReference>
<protein>
    <submittedName>
        <fullName evidence="2">Alpha/beta fold hydrolase</fullName>
    </submittedName>
</protein>
<evidence type="ECO:0000259" key="1">
    <source>
        <dbReference type="Pfam" id="PF00561"/>
    </source>
</evidence>